<evidence type="ECO:0000256" key="9">
    <source>
        <dbReference type="ARBA" id="ARBA00022837"/>
    </source>
</evidence>
<dbReference type="PANTHER" id="PTHR10067:SF17">
    <property type="entry name" value="PHOSPHATIDYLSERINE DECARBOXYLASE PROENZYME 2"/>
    <property type="match status" value="1"/>
</dbReference>
<accession>A0A0D3EYX4</accession>
<evidence type="ECO:0000256" key="7">
    <source>
        <dbReference type="ARBA" id="ARBA00022737"/>
    </source>
</evidence>
<evidence type="ECO:0000256" key="15">
    <source>
        <dbReference type="ARBA" id="ARBA00023264"/>
    </source>
</evidence>
<organism evidence="20">
    <name type="scientific">Oryza barthii</name>
    <dbReference type="NCBI Taxonomy" id="65489"/>
    <lineage>
        <taxon>Eukaryota</taxon>
        <taxon>Viridiplantae</taxon>
        <taxon>Streptophyta</taxon>
        <taxon>Embryophyta</taxon>
        <taxon>Tracheophyta</taxon>
        <taxon>Spermatophyta</taxon>
        <taxon>Magnoliopsida</taxon>
        <taxon>Liliopsida</taxon>
        <taxon>Poales</taxon>
        <taxon>Poaceae</taxon>
        <taxon>BOP clade</taxon>
        <taxon>Oryzoideae</taxon>
        <taxon>Oryzeae</taxon>
        <taxon>Oryzinae</taxon>
        <taxon>Oryza</taxon>
    </lineage>
</organism>
<feature type="domain" description="EF-hand" evidence="19">
    <location>
        <begin position="156"/>
        <end position="191"/>
    </location>
</feature>
<keyword evidence="15" id="KW-1208">Phospholipid metabolism</keyword>
<evidence type="ECO:0000256" key="14">
    <source>
        <dbReference type="ARBA" id="ARBA00023239"/>
    </source>
</evidence>
<dbReference type="InterPro" id="IPR003817">
    <property type="entry name" value="PS_Dcarbxylase"/>
</dbReference>
<feature type="region of interest" description="Disordered" evidence="18">
    <location>
        <begin position="1"/>
        <end position="28"/>
    </location>
</feature>
<comment type="pathway">
    <text evidence="17">Phospholipid metabolism; phosphatidylethanolamine biosynthesis.</text>
</comment>
<dbReference type="Proteomes" id="UP000026960">
    <property type="component" value="Chromosome 1"/>
</dbReference>
<evidence type="ECO:0000256" key="2">
    <source>
        <dbReference type="ARBA" id="ARBA00004308"/>
    </source>
</evidence>
<comment type="subcellular location">
    <subcellularLocation>
        <location evidence="2">Endomembrane system</location>
    </subcellularLocation>
</comment>
<comment type="cofactor">
    <cofactor evidence="1">
        <name>pyruvate</name>
        <dbReference type="ChEBI" id="CHEBI:15361"/>
    </cofactor>
</comment>
<keyword evidence="7" id="KW-0677">Repeat</keyword>
<evidence type="ECO:0000256" key="11">
    <source>
        <dbReference type="ARBA" id="ARBA00023136"/>
    </source>
</evidence>
<dbReference type="NCBIfam" id="TIGR00163">
    <property type="entry name" value="PS_decarb"/>
    <property type="match status" value="1"/>
</dbReference>
<dbReference type="CDD" id="cd00051">
    <property type="entry name" value="EFh"/>
    <property type="match status" value="1"/>
</dbReference>
<feature type="domain" description="EF-hand" evidence="19">
    <location>
        <begin position="192"/>
        <end position="227"/>
    </location>
</feature>
<proteinExistence type="predicted"/>
<evidence type="ECO:0000256" key="8">
    <source>
        <dbReference type="ARBA" id="ARBA00022793"/>
    </source>
</evidence>
<keyword evidence="16" id="KW-0670">Pyruvate</keyword>
<evidence type="ECO:0000256" key="13">
    <source>
        <dbReference type="ARBA" id="ARBA00023209"/>
    </source>
</evidence>
<evidence type="ECO:0000256" key="3">
    <source>
        <dbReference type="ARBA" id="ARBA00005189"/>
    </source>
</evidence>
<dbReference type="InterPro" id="IPR002048">
    <property type="entry name" value="EF_hand_dom"/>
</dbReference>
<dbReference type="Pfam" id="PF13499">
    <property type="entry name" value="EF-hand_7"/>
    <property type="match status" value="1"/>
</dbReference>
<evidence type="ECO:0000256" key="17">
    <source>
        <dbReference type="ARBA" id="ARBA00024326"/>
    </source>
</evidence>
<keyword evidence="9" id="KW-0106">Calcium</keyword>
<dbReference type="PANTHER" id="PTHR10067">
    <property type="entry name" value="PHOSPHATIDYLSERINE DECARBOXYLASE"/>
    <property type="match status" value="1"/>
</dbReference>
<dbReference type="EnsemblPlants" id="OBART01G44550.4">
    <property type="protein sequence ID" value="OBART01G44550.4"/>
    <property type="gene ID" value="OBART01G44550"/>
</dbReference>
<dbReference type="Pfam" id="PF02666">
    <property type="entry name" value="PS_Dcarbxylase"/>
    <property type="match status" value="1"/>
</dbReference>
<dbReference type="InterPro" id="IPR018247">
    <property type="entry name" value="EF_Hand_1_Ca_BS"/>
</dbReference>
<reference evidence="20" key="2">
    <citation type="submission" date="2015-03" db="UniProtKB">
        <authorList>
            <consortium name="EnsemblPlants"/>
        </authorList>
    </citation>
    <scope>IDENTIFICATION</scope>
</reference>
<dbReference type="SUPFAM" id="SSF47473">
    <property type="entry name" value="EF-hand"/>
    <property type="match status" value="1"/>
</dbReference>
<dbReference type="GO" id="GO:0004609">
    <property type="term" value="F:phosphatidylserine decarboxylase activity"/>
    <property type="evidence" value="ECO:0007669"/>
    <property type="project" value="UniProtKB-EC"/>
</dbReference>
<dbReference type="AlphaFoldDB" id="A0A0D3EYX4"/>
<dbReference type="HOGENOM" id="CLU_034900_0_0_1"/>
<keyword evidence="8" id="KW-0210">Decarboxylase</keyword>
<dbReference type="GO" id="GO:0012505">
    <property type="term" value="C:endomembrane system"/>
    <property type="evidence" value="ECO:0007669"/>
    <property type="project" value="UniProtKB-SubCell"/>
</dbReference>
<keyword evidence="13" id="KW-0594">Phospholipid biosynthesis</keyword>
<evidence type="ECO:0000259" key="19">
    <source>
        <dbReference type="PROSITE" id="PS50222"/>
    </source>
</evidence>
<dbReference type="FunFam" id="1.10.238.10:FF:000200">
    <property type="entry name" value="Phosphatidylserine decarboxylase proenzyme 2"/>
    <property type="match status" value="1"/>
</dbReference>
<keyword evidence="14" id="KW-0456">Lyase</keyword>
<dbReference type="GO" id="GO:0006646">
    <property type="term" value="P:phosphatidylethanolamine biosynthetic process"/>
    <property type="evidence" value="ECO:0007669"/>
    <property type="project" value="UniProtKB-UniPathway"/>
</dbReference>
<keyword evidence="6" id="KW-0479">Metal-binding</keyword>
<evidence type="ECO:0000256" key="18">
    <source>
        <dbReference type="SAM" id="MobiDB-lite"/>
    </source>
</evidence>
<dbReference type="UniPathway" id="UPA00558"/>
<dbReference type="EC" id="4.1.1.65" evidence="4"/>
<dbReference type="CDD" id="cd00030">
    <property type="entry name" value="C2"/>
    <property type="match status" value="1"/>
</dbReference>
<keyword evidence="11" id="KW-0472">Membrane</keyword>
<evidence type="ECO:0000256" key="16">
    <source>
        <dbReference type="ARBA" id="ARBA00023317"/>
    </source>
</evidence>
<dbReference type="PROSITE" id="PS50222">
    <property type="entry name" value="EF_HAND_2"/>
    <property type="match status" value="2"/>
</dbReference>
<name>A0A0D3EYX4_9ORYZ</name>
<evidence type="ECO:0000313" key="20">
    <source>
        <dbReference type="EnsemblPlants" id="OBART01G44550.4"/>
    </source>
</evidence>
<dbReference type="Gramene" id="OBART01G44550.4">
    <property type="protein sequence ID" value="OBART01G44550.4"/>
    <property type="gene ID" value="OBART01G44550"/>
</dbReference>
<evidence type="ECO:0000256" key="6">
    <source>
        <dbReference type="ARBA" id="ARBA00022723"/>
    </source>
</evidence>
<keyword evidence="5" id="KW-0444">Lipid biosynthesis</keyword>
<evidence type="ECO:0000256" key="5">
    <source>
        <dbReference type="ARBA" id="ARBA00022516"/>
    </source>
</evidence>
<dbReference type="InterPro" id="IPR033177">
    <property type="entry name" value="PSD-B"/>
</dbReference>
<protein>
    <recommendedName>
        <fullName evidence="4">phosphatidylserine decarboxylase</fullName>
        <ecNumber evidence="4">4.1.1.65</ecNumber>
    </recommendedName>
</protein>
<evidence type="ECO:0000256" key="1">
    <source>
        <dbReference type="ARBA" id="ARBA00001928"/>
    </source>
</evidence>
<comment type="pathway">
    <text evidence="3">Lipid metabolism.</text>
</comment>
<dbReference type="SUPFAM" id="SSF49562">
    <property type="entry name" value="C2 domain (Calcium/lipid-binding domain, CaLB)"/>
    <property type="match status" value="1"/>
</dbReference>
<keyword evidence="10" id="KW-0443">Lipid metabolism</keyword>
<evidence type="ECO:0000256" key="12">
    <source>
        <dbReference type="ARBA" id="ARBA00023145"/>
    </source>
</evidence>
<dbReference type="Gene3D" id="1.10.238.10">
    <property type="entry name" value="EF-hand"/>
    <property type="match status" value="1"/>
</dbReference>
<dbReference type="SMART" id="SM00054">
    <property type="entry name" value="EFh"/>
    <property type="match status" value="2"/>
</dbReference>
<evidence type="ECO:0000256" key="10">
    <source>
        <dbReference type="ARBA" id="ARBA00023098"/>
    </source>
</evidence>
<evidence type="ECO:0000256" key="4">
    <source>
        <dbReference type="ARBA" id="ARBA00012243"/>
    </source>
</evidence>
<sequence length="652" mass="72561">MGHSPSRHNACGGGGGDGESPPSPLPSRFERFRRRLRLRHRDRAGRPGGDAHASESGTGRAIAVDEFAGIARIRIVKADMQFKDKFIACLSLGERTYRTEKSDNTSTPEKKVVVETNGPHIARISVFETNRFSKNTLVGYCEVDLFELLTKDPVETEQSFARRVLAIVDYNEDGELSLSEFSDLMKAFGNKLAVAKIEELFRQADKNGDGIVDMDELAALLANQQEKEPLISNCPVCGEILGKHDKINDMIHMTLCFDEGTGNQIMTGGFLTDKQASYGWMFKLSEWAHFSSYDVGLHSGSTASHILVFDRRTKRLVEEVIDGKIVLSMRALYQSKVGLTLIDTGVKDLLKNLSEKQGKKMSSPESAKDIPKFLELFKDQINLDEVKDPLESFKTFNEFFVRQLKPGARPIACYEQDTIATCAADSRLMTFSSVDESTRLWIKGRKFSIEGLLGKDVHSDALCNGSLVIFRLAPQDYHRFHVPVSGTLEKFVEIPGCLYTVNPIAVNSKYCNVFTENKRVVSIISTSEFGKVAFVAIGATMVGSIEFLKEEGDYVHKGDEVFFTHLLFHATAVPLVSTDYLMHDIFSQFGYFAFGGSTVICVFEKDAIEFDADLLANSARSLETLVSVGMRLGVSTRNRDLQPQELEKCSLE</sequence>
<keyword evidence="12" id="KW-0865">Zymogen</keyword>
<evidence type="ECO:0000313" key="21">
    <source>
        <dbReference type="Proteomes" id="UP000026960"/>
    </source>
</evidence>
<dbReference type="GO" id="GO:0005509">
    <property type="term" value="F:calcium ion binding"/>
    <property type="evidence" value="ECO:0007669"/>
    <property type="project" value="InterPro"/>
</dbReference>
<reference evidence="20" key="1">
    <citation type="journal article" date="2009" name="Rice">
        <title>De Novo Next Generation Sequencing of Plant Genomes.</title>
        <authorList>
            <person name="Rounsley S."/>
            <person name="Marri P.R."/>
            <person name="Yu Y."/>
            <person name="He R."/>
            <person name="Sisneros N."/>
            <person name="Goicoechea J.L."/>
            <person name="Lee S.J."/>
            <person name="Angelova A."/>
            <person name="Kudrna D."/>
            <person name="Luo M."/>
            <person name="Affourtit J."/>
            <person name="Desany B."/>
            <person name="Knight J."/>
            <person name="Niazi F."/>
            <person name="Egholm M."/>
            <person name="Wing R.A."/>
        </authorList>
    </citation>
    <scope>NUCLEOTIDE SEQUENCE [LARGE SCALE GENOMIC DNA]</scope>
    <source>
        <strain evidence="20">cv. IRGC 105608</strain>
    </source>
</reference>
<keyword evidence="21" id="KW-1185">Reference proteome</keyword>
<dbReference type="InterPro" id="IPR011992">
    <property type="entry name" value="EF-hand-dom_pair"/>
</dbReference>
<dbReference type="PROSITE" id="PS00018">
    <property type="entry name" value="EF_HAND_1"/>
    <property type="match status" value="2"/>
</dbReference>
<dbReference type="InterPro" id="IPR035892">
    <property type="entry name" value="C2_domain_sf"/>
</dbReference>